<comment type="caution">
    <text evidence="1">The sequence shown here is derived from an EMBL/GenBank/DDBJ whole genome shotgun (WGS) entry which is preliminary data.</text>
</comment>
<accession>A0AAD3Y2F2</accession>
<organism evidence="1 2">
    <name type="scientific">Nepenthes gracilis</name>
    <name type="common">Slender pitcher plant</name>
    <dbReference type="NCBI Taxonomy" id="150966"/>
    <lineage>
        <taxon>Eukaryota</taxon>
        <taxon>Viridiplantae</taxon>
        <taxon>Streptophyta</taxon>
        <taxon>Embryophyta</taxon>
        <taxon>Tracheophyta</taxon>
        <taxon>Spermatophyta</taxon>
        <taxon>Magnoliopsida</taxon>
        <taxon>eudicotyledons</taxon>
        <taxon>Gunneridae</taxon>
        <taxon>Pentapetalae</taxon>
        <taxon>Caryophyllales</taxon>
        <taxon>Nepenthaceae</taxon>
        <taxon>Nepenthes</taxon>
    </lineage>
</organism>
<dbReference type="AlphaFoldDB" id="A0AAD3Y2F2"/>
<evidence type="ECO:0000313" key="2">
    <source>
        <dbReference type="Proteomes" id="UP001279734"/>
    </source>
</evidence>
<evidence type="ECO:0000313" key="1">
    <source>
        <dbReference type="EMBL" id="GMH26608.1"/>
    </source>
</evidence>
<sequence length="108" mass="12386">MKEKSCAFSCGLHGATRFCVWNAGHGTAERNRTASFFPINHEGGREDFDPVLLLPRMLSDHFGFSPREISGGRFAILRIEHVSDVFLLQRDRVFMESLTRGLLQRRYN</sequence>
<dbReference type="EMBL" id="BSYO01000031">
    <property type="protein sequence ID" value="GMH26608.1"/>
    <property type="molecule type" value="Genomic_DNA"/>
</dbReference>
<reference evidence="1" key="1">
    <citation type="submission" date="2023-05" db="EMBL/GenBank/DDBJ databases">
        <title>Nepenthes gracilis genome sequencing.</title>
        <authorList>
            <person name="Fukushima K."/>
        </authorList>
    </citation>
    <scope>NUCLEOTIDE SEQUENCE</scope>
    <source>
        <strain evidence="1">SING2019-196</strain>
    </source>
</reference>
<proteinExistence type="predicted"/>
<dbReference type="Proteomes" id="UP001279734">
    <property type="component" value="Unassembled WGS sequence"/>
</dbReference>
<name>A0AAD3Y2F2_NEPGR</name>
<keyword evidence="2" id="KW-1185">Reference proteome</keyword>
<protein>
    <submittedName>
        <fullName evidence="1">Uncharacterized protein</fullName>
    </submittedName>
</protein>
<gene>
    <name evidence="1" type="ORF">Nepgr_028451</name>
</gene>